<dbReference type="SUPFAM" id="SSF56954">
    <property type="entry name" value="Outer membrane efflux proteins (OEP)"/>
    <property type="match status" value="1"/>
</dbReference>
<sequence>MDLFGANAATQDSLLARLSAREYEWHDARISLAAEVANTYLQLRGADARRASNLEFAKNHSAPVSGKKALPMSWCSKRPCWRA</sequence>
<name>A0A6M4AAE0_9BURK</name>
<gene>
    <name evidence="1" type="ORF">EJG51_009640</name>
</gene>
<proteinExistence type="predicted"/>
<accession>A0A6M4AAE0</accession>
<dbReference type="EMBL" id="CP051152">
    <property type="protein sequence ID" value="QJQ07680.1"/>
    <property type="molecule type" value="Genomic_DNA"/>
</dbReference>
<dbReference type="Gene3D" id="1.20.1600.10">
    <property type="entry name" value="Outer membrane efflux proteins (OEP)"/>
    <property type="match status" value="1"/>
</dbReference>
<dbReference type="AlphaFoldDB" id="A0A6M4AAE0"/>
<reference evidence="1 2" key="1">
    <citation type="journal article" date="2019" name="Int. J. Syst. Evol. Microbiol.">
        <title>Undibacterium piscinae sp. nov., isolated from Korean shiner intestine.</title>
        <authorList>
            <person name="Lee S.Y."/>
            <person name="Kang W."/>
            <person name="Kim P.S."/>
            <person name="Kim H.S."/>
            <person name="Sung H."/>
            <person name="Shin N.R."/>
            <person name="Whon T.W."/>
            <person name="Yun J.H."/>
            <person name="Lee J.Y."/>
            <person name="Lee J.Y."/>
            <person name="Jung M.J."/>
            <person name="Jeong Y.S."/>
            <person name="Tak E.J."/>
            <person name="Han J.E."/>
            <person name="Hyun D.W."/>
            <person name="Kang M.S."/>
            <person name="Lee K.E."/>
            <person name="Lee B.H."/>
            <person name="Bae J.W."/>
        </authorList>
    </citation>
    <scope>NUCLEOTIDE SEQUENCE [LARGE SCALE GENOMIC DNA]</scope>
    <source>
        <strain evidence="1 2">S11R28</strain>
    </source>
</reference>
<evidence type="ECO:0000313" key="2">
    <source>
        <dbReference type="Proteomes" id="UP000274350"/>
    </source>
</evidence>
<keyword evidence="2" id="KW-1185">Reference proteome</keyword>
<evidence type="ECO:0000313" key="1">
    <source>
        <dbReference type="EMBL" id="QJQ07680.1"/>
    </source>
</evidence>
<dbReference type="Proteomes" id="UP000274350">
    <property type="component" value="Chromosome"/>
</dbReference>
<organism evidence="1 2">
    <name type="scientific">Undibacterium piscinae</name>
    <dbReference type="NCBI Taxonomy" id="2495591"/>
    <lineage>
        <taxon>Bacteria</taxon>
        <taxon>Pseudomonadati</taxon>
        <taxon>Pseudomonadota</taxon>
        <taxon>Betaproteobacteria</taxon>
        <taxon>Burkholderiales</taxon>
        <taxon>Oxalobacteraceae</taxon>
        <taxon>Undibacterium</taxon>
    </lineage>
</organism>
<dbReference type="KEGG" id="upi:EJG51_009640"/>
<evidence type="ECO:0008006" key="3">
    <source>
        <dbReference type="Google" id="ProtNLM"/>
    </source>
</evidence>
<protein>
    <recommendedName>
        <fullName evidence="3">TolC family protein</fullName>
    </recommendedName>
</protein>